<name>A0A8H6LUB1_9AGAR</name>
<dbReference type="OrthoDB" id="3113549at2759"/>
<dbReference type="EMBL" id="JACGCI010000162">
    <property type="protein sequence ID" value="KAF6742955.1"/>
    <property type="molecule type" value="Genomic_DNA"/>
</dbReference>
<evidence type="ECO:0000313" key="1">
    <source>
        <dbReference type="EMBL" id="KAF6742955.1"/>
    </source>
</evidence>
<protein>
    <submittedName>
        <fullName evidence="1">Uncharacterized protein</fullName>
    </submittedName>
</protein>
<dbReference type="Proteomes" id="UP000521943">
    <property type="component" value="Unassembled WGS sequence"/>
</dbReference>
<keyword evidence="2" id="KW-1185">Reference proteome</keyword>
<proteinExistence type="predicted"/>
<comment type="caution">
    <text evidence="1">The sequence shown here is derived from an EMBL/GenBank/DDBJ whole genome shotgun (WGS) entry which is preliminary data.</text>
</comment>
<evidence type="ECO:0000313" key="2">
    <source>
        <dbReference type="Proteomes" id="UP000521943"/>
    </source>
</evidence>
<sequence length="219" mass="25002">MLGIPPISSPSLWDSFLHFVTYRRELYLQYLYQNRHSLVFERRYTDLFKQELDTAIALQGLHSLVVEFNRTSNPLRTLMRRLHLHVGSTGDLWAALCNGCLLDDGSLLGEPLLKSCPFKIREWWDADLPPHTITSVFKEWEEAYLLAYTPGDPKLVEVGTGGSERLQPPAELEELLKAALKIMDMNLEAAKIHMDFISQSYTSSKALQSRFGLGLDVYL</sequence>
<reference evidence="1 2" key="1">
    <citation type="submission" date="2020-07" db="EMBL/GenBank/DDBJ databases">
        <title>Comparative genomics of pyrophilous fungi reveals a link between fire events and developmental genes.</title>
        <authorList>
            <consortium name="DOE Joint Genome Institute"/>
            <person name="Steindorff A.S."/>
            <person name="Carver A."/>
            <person name="Calhoun S."/>
            <person name="Stillman K."/>
            <person name="Liu H."/>
            <person name="Lipzen A."/>
            <person name="Pangilinan J."/>
            <person name="Labutti K."/>
            <person name="Bruns T.D."/>
            <person name="Grigoriev I.V."/>
        </authorList>
    </citation>
    <scope>NUCLEOTIDE SEQUENCE [LARGE SCALE GENOMIC DNA]</scope>
    <source>
        <strain evidence="1 2">CBS 144469</strain>
    </source>
</reference>
<gene>
    <name evidence="1" type="ORF">DFP72DRAFT_1081034</name>
</gene>
<organism evidence="1 2">
    <name type="scientific">Ephemerocybe angulata</name>
    <dbReference type="NCBI Taxonomy" id="980116"/>
    <lineage>
        <taxon>Eukaryota</taxon>
        <taxon>Fungi</taxon>
        <taxon>Dikarya</taxon>
        <taxon>Basidiomycota</taxon>
        <taxon>Agaricomycotina</taxon>
        <taxon>Agaricomycetes</taxon>
        <taxon>Agaricomycetidae</taxon>
        <taxon>Agaricales</taxon>
        <taxon>Agaricineae</taxon>
        <taxon>Psathyrellaceae</taxon>
        <taxon>Ephemerocybe</taxon>
    </lineage>
</organism>
<dbReference type="AlphaFoldDB" id="A0A8H6LUB1"/>
<accession>A0A8H6LUB1</accession>